<evidence type="ECO:0000313" key="13">
    <source>
        <dbReference type="Proteomes" id="UP000178925"/>
    </source>
</evidence>
<dbReference type="SUPFAM" id="SSF54211">
    <property type="entry name" value="Ribosomal protein S5 domain 2-like"/>
    <property type="match status" value="1"/>
</dbReference>
<sequence length="175" mass="19010">MGRRGNERRPRRNDRRDRRGEPDDFEQKIVDLARVTRVMAGGKRMRFRACVVIGDKKGKVGLGLAKSNDVSTAIAKATEKAKKALITVQIINGTIAHEIRYKFGAARVLIKPARAGKGITAGGAVRIVLELAGLSNVVSKILGTNNQVANAKCTMAALQTLKKREVPVKNDKVAK</sequence>
<dbReference type="EMBL" id="MFGC01000017">
    <property type="protein sequence ID" value="OGF28241.1"/>
    <property type="molecule type" value="Genomic_DNA"/>
</dbReference>
<feature type="region of interest" description="Disordered" evidence="10">
    <location>
        <begin position="1"/>
        <end position="22"/>
    </location>
</feature>
<dbReference type="InterPro" id="IPR018192">
    <property type="entry name" value="Ribosomal_uS5_N_CS"/>
</dbReference>
<dbReference type="GO" id="GO:0015935">
    <property type="term" value="C:small ribosomal subunit"/>
    <property type="evidence" value="ECO:0007669"/>
    <property type="project" value="InterPro"/>
</dbReference>
<feature type="domain" description="S5 DRBM" evidence="11">
    <location>
        <begin position="25"/>
        <end position="88"/>
    </location>
</feature>
<protein>
    <recommendedName>
        <fullName evidence="6">Small ribosomal subunit protein uS5</fullName>
    </recommendedName>
    <alternativeName>
        <fullName evidence="7">30S ribosomal protein S5</fullName>
    </alternativeName>
</protein>
<dbReference type="InterPro" id="IPR014721">
    <property type="entry name" value="Ribsml_uS5_D2-typ_fold_subgr"/>
</dbReference>
<gene>
    <name evidence="12" type="ORF">A2242_04830</name>
</gene>
<dbReference type="Gene3D" id="3.30.160.20">
    <property type="match status" value="1"/>
</dbReference>
<comment type="similarity">
    <text evidence="1 9">Belongs to the universal ribosomal protein uS5 family.</text>
</comment>
<dbReference type="Gene3D" id="3.30.230.10">
    <property type="match status" value="1"/>
</dbReference>
<dbReference type="GO" id="GO:0019843">
    <property type="term" value="F:rRNA binding"/>
    <property type="evidence" value="ECO:0007669"/>
    <property type="project" value="UniProtKB-KW"/>
</dbReference>
<dbReference type="InterPro" id="IPR005712">
    <property type="entry name" value="Ribosomal_uS5_bac-type"/>
</dbReference>
<dbReference type="Pfam" id="PF00333">
    <property type="entry name" value="Ribosomal_S5"/>
    <property type="match status" value="1"/>
</dbReference>
<dbReference type="PANTHER" id="PTHR48432">
    <property type="entry name" value="S5 DRBM DOMAIN-CONTAINING PROTEIN"/>
    <property type="match status" value="1"/>
</dbReference>
<dbReference type="InterPro" id="IPR000851">
    <property type="entry name" value="Ribosomal_uS5"/>
</dbReference>
<dbReference type="SUPFAM" id="SSF54768">
    <property type="entry name" value="dsRNA-binding domain-like"/>
    <property type="match status" value="1"/>
</dbReference>
<evidence type="ECO:0000256" key="9">
    <source>
        <dbReference type="RuleBase" id="RU003823"/>
    </source>
</evidence>
<evidence type="ECO:0000256" key="1">
    <source>
        <dbReference type="ARBA" id="ARBA00008945"/>
    </source>
</evidence>
<keyword evidence="5 8" id="KW-0687">Ribonucleoprotein</keyword>
<evidence type="ECO:0000256" key="4">
    <source>
        <dbReference type="ARBA" id="ARBA00022980"/>
    </source>
</evidence>
<evidence type="ECO:0000256" key="8">
    <source>
        <dbReference type="PROSITE-ProRule" id="PRU00268"/>
    </source>
</evidence>
<dbReference type="GO" id="GO:0003735">
    <property type="term" value="F:structural constituent of ribosome"/>
    <property type="evidence" value="ECO:0007669"/>
    <property type="project" value="UniProtKB-UniRule"/>
</dbReference>
<evidence type="ECO:0000256" key="2">
    <source>
        <dbReference type="ARBA" id="ARBA00022730"/>
    </source>
</evidence>
<evidence type="ECO:0000259" key="11">
    <source>
        <dbReference type="PROSITE" id="PS50881"/>
    </source>
</evidence>
<dbReference type="Proteomes" id="UP000178925">
    <property type="component" value="Unassembled WGS sequence"/>
</dbReference>
<dbReference type="STRING" id="1797995.A2242_04830"/>
<dbReference type="PROSITE" id="PS50881">
    <property type="entry name" value="S5_DSRBD"/>
    <property type="match status" value="1"/>
</dbReference>
<dbReference type="Pfam" id="PF03719">
    <property type="entry name" value="Ribosomal_S5_C"/>
    <property type="match status" value="1"/>
</dbReference>
<dbReference type="GO" id="GO:0005737">
    <property type="term" value="C:cytoplasm"/>
    <property type="evidence" value="ECO:0007669"/>
    <property type="project" value="UniProtKB-ARBA"/>
</dbReference>
<evidence type="ECO:0000256" key="7">
    <source>
        <dbReference type="ARBA" id="ARBA00035519"/>
    </source>
</evidence>
<reference evidence="12 13" key="1">
    <citation type="journal article" date="2016" name="Nat. Commun.">
        <title>Thousands of microbial genomes shed light on interconnected biogeochemical processes in an aquifer system.</title>
        <authorList>
            <person name="Anantharaman K."/>
            <person name="Brown C.T."/>
            <person name="Hug L.A."/>
            <person name="Sharon I."/>
            <person name="Castelle C.J."/>
            <person name="Probst A.J."/>
            <person name="Thomas B.C."/>
            <person name="Singh A."/>
            <person name="Wilkins M.J."/>
            <person name="Karaoz U."/>
            <person name="Brodie E.L."/>
            <person name="Williams K.H."/>
            <person name="Hubbard S.S."/>
            <person name="Banfield J.F."/>
        </authorList>
    </citation>
    <scope>NUCLEOTIDE SEQUENCE [LARGE SCALE GENOMIC DNA]</scope>
</reference>
<dbReference type="PANTHER" id="PTHR48432:SF1">
    <property type="entry name" value="S5 DRBM DOMAIN-CONTAINING PROTEIN"/>
    <property type="match status" value="1"/>
</dbReference>
<proteinExistence type="inferred from homology"/>
<keyword evidence="4 8" id="KW-0689">Ribosomal protein</keyword>
<name>A0A1F5SPU4_9BACT</name>
<dbReference type="InterPro" id="IPR005324">
    <property type="entry name" value="Ribosomal_uS5_C"/>
</dbReference>
<dbReference type="AlphaFoldDB" id="A0A1F5SPU4"/>
<evidence type="ECO:0000256" key="5">
    <source>
        <dbReference type="ARBA" id="ARBA00023274"/>
    </source>
</evidence>
<evidence type="ECO:0000256" key="3">
    <source>
        <dbReference type="ARBA" id="ARBA00022884"/>
    </source>
</evidence>
<dbReference type="InterPro" id="IPR013810">
    <property type="entry name" value="Ribosomal_uS5_N"/>
</dbReference>
<keyword evidence="3" id="KW-0694">RNA-binding</keyword>
<dbReference type="PROSITE" id="PS00585">
    <property type="entry name" value="RIBOSOMAL_S5"/>
    <property type="match status" value="1"/>
</dbReference>
<evidence type="ECO:0000256" key="10">
    <source>
        <dbReference type="SAM" id="MobiDB-lite"/>
    </source>
</evidence>
<dbReference type="NCBIfam" id="TIGR01021">
    <property type="entry name" value="rpsE_bact"/>
    <property type="match status" value="1"/>
</dbReference>
<dbReference type="FunFam" id="3.30.230.10:FF:000002">
    <property type="entry name" value="30S ribosomal protein S5"/>
    <property type="match status" value="1"/>
</dbReference>
<accession>A0A1F5SPU4</accession>
<organism evidence="12 13">
    <name type="scientific">Candidatus Falkowbacteria bacterium RIFOXYA2_FULL_47_9</name>
    <dbReference type="NCBI Taxonomy" id="1797995"/>
    <lineage>
        <taxon>Bacteria</taxon>
        <taxon>Candidatus Falkowiibacteriota</taxon>
    </lineage>
</organism>
<dbReference type="GO" id="GO:0006412">
    <property type="term" value="P:translation"/>
    <property type="evidence" value="ECO:0007669"/>
    <property type="project" value="InterPro"/>
</dbReference>
<evidence type="ECO:0000256" key="6">
    <source>
        <dbReference type="ARBA" id="ARBA00035255"/>
    </source>
</evidence>
<keyword evidence="2" id="KW-0699">rRNA-binding</keyword>
<comment type="caution">
    <text evidence="12">The sequence shown here is derived from an EMBL/GenBank/DDBJ whole genome shotgun (WGS) entry which is preliminary data.</text>
</comment>
<dbReference type="InterPro" id="IPR020568">
    <property type="entry name" value="Ribosomal_Su5_D2-typ_SF"/>
</dbReference>
<evidence type="ECO:0000313" key="12">
    <source>
        <dbReference type="EMBL" id="OGF28241.1"/>
    </source>
</evidence>